<evidence type="ECO:0000313" key="1">
    <source>
        <dbReference type="EMBL" id="VVQ25769.1"/>
    </source>
</evidence>
<dbReference type="EMBL" id="CABVJF010000037">
    <property type="protein sequence ID" value="VVQ25769.1"/>
    <property type="molecule type" value="Genomic_DNA"/>
</dbReference>
<organism evidence="1 2">
    <name type="scientific">Pseudomonas fluorescens</name>
    <dbReference type="NCBI Taxonomy" id="294"/>
    <lineage>
        <taxon>Bacteria</taxon>
        <taxon>Pseudomonadati</taxon>
        <taxon>Pseudomonadota</taxon>
        <taxon>Gammaproteobacteria</taxon>
        <taxon>Pseudomonadales</taxon>
        <taxon>Pseudomonadaceae</taxon>
        <taxon>Pseudomonas</taxon>
    </lineage>
</organism>
<dbReference type="Proteomes" id="UP000381378">
    <property type="component" value="Unassembled WGS sequence"/>
</dbReference>
<gene>
    <name evidence="1" type="ORF">PS928_06177</name>
</gene>
<proteinExistence type="predicted"/>
<sequence>MTIIEPSVLSFSVVTKHYAYPRSGFDGDSAEISGDWHIEALRLCLCDSREIEICMAFSVQIYI</sequence>
<protein>
    <submittedName>
        <fullName evidence="1">Uncharacterized protein</fullName>
    </submittedName>
</protein>
<name>A0A5E7VSF0_PSEFL</name>
<dbReference type="AlphaFoldDB" id="A0A5E7VSF0"/>
<evidence type="ECO:0000313" key="2">
    <source>
        <dbReference type="Proteomes" id="UP000381378"/>
    </source>
</evidence>
<accession>A0A5E7VSF0</accession>
<reference evidence="1 2" key="1">
    <citation type="submission" date="2019-09" db="EMBL/GenBank/DDBJ databases">
        <authorList>
            <person name="Chandra G."/>
            <person name="Truman W A."/>
        </authorList>
    </citation>
    <scope>NUCLEOTIDE SEQUENCE [LARGE SCALE GENOMIC DNA]</scope>
    <source>
        <strain evidence="1">PS928</strain>
    </source>
</reference>